<feature type="region of interest" description="Disordered" evidence="1">
    <location>
        <begin position="1"/>
        <end position="23"/>
    </location>
</feature>
<feature type="region of interest" description="Disordered" evidence="1">
    <location>
        <begin position="86"/>
        <end position="114"/>
    </location>
</feature>
<comment type="caution">
    <text evidence="2">The sequence shown here is derived from an EMBL/GenBank/DDBJ whole genome shotgun (WGS) entry which is preliminary data.</text>
</comment>
<evidence type="ECO:0000313" key="3">
    <source>
        <dbReference type="Proteomes" id="UP001474181"/>
    </source>
</evidence>
<reference evidence="2 3" key="1">
    <citation type="submission" date="2024-06" db="EMBL/GenBank/DDBJ databases">
        <title>The Natural Products Discovery Center: Release of the First 8490 Sequenced Strains for Exploring Actinobacteria Biosynthetic Diversity.</title>
        <authorList>
            <person name="Kalkreuter E."/>
            <person name="Kautsar S.A."/>
            <person name="Yang D."/>
            <person name="Bader C.D."/>
            <person name="Teijaro C.N."/>
            <person name="Fluegel L."/>
            <person name="Davis C.M."/>
            <person name="Simpson J.R."/>
            <person name="Lauterbach L."/>
            <person name="Steele A.D."/>
            <person name="Gui C."/>
            <person name="Meng S."/>
            <person name="Li G."/>
            <person name="Viehrig K."/>
            <person name="Ye F."/>
            <person name="Su P."/>
            <person name="Kiefer A.F."/>
            <person name="Nichols A."/>
            <person name="Cepeda A.J."/>
            <person name="Yan W."/>
            <person name="Fan B."/>
            <person name="Jiang Y."/>
            <person name="Adhikari A."/>
            <person name="Zheng C.-J."/>
            <person name="Schuster L."/>
            <person name="Cowan T.M."/>
            <person name="Smanski M.J."/>
            <person name="Chevrette M.G."/>
            <person name="De Carvalho L.P.S."/>
            <person name="Shen B."/>
        </authorList>
    </citation>
    <scope>NUCLEOTIDE SEQUENCE [LARGE SCALE GENOMIC DNA]</scope>
    <source>
        <strain evidence="2 3">NPDC000234</strain>
    </source>
</reference>
<gene>
    <name evidence="2" type="ORF">ABT404_02870</name>
</gene>
<dbReference type="Proteomes" id="UP001474181">
    <property type="component" value="Unassembled WGS sequence"/>
</dbReference>
<accession>A0ABV1WNS4</accession>
<dbReference type="EMBL" id="JBEPEK010000011">
    <property type="protein sequence ID" value="MER7178431.1"/>
    <property type="molecule type" value="Genomic_DNA"/>
</dbReference>
<keyword evidence="3" id="KW-1185">Reference proteome</keyword>
<evidence type="ECO:0000313" key="2">
    <source>
        <dbReference type="EMBL" id="MER7178431.1"/>
    </source>
</evidence>
<name>A0ABV1WNS4_9ACTN</name>
<proteinExistence type="predicted"/>
<protein>
    <submittedName>
        <fullName evidence="2">Uncharacterized protein</fullName>
    </submittedName>
</protein>
<evidence type="ECO:0000256" key="1">
    <source>
        <dbReference type="SAM" id="MobiDB-lite"/>
    </source>
</evidence>
<feature type="compositionally biased region" description="Low complexity" evidence="1">
    <location>
        <begin position="1"/>
        <end position="20"/>
    </location>
</feature>
<dbReference type="RefSeq" id="WP_350776782.1">
    <property type="nucleotide sequence ID" value="NZ_JBEPEK010000011.1"/>
</dbReference>
<sequence length="114" mass="12210">MTTATDPSDIDPSGIDPSGIESMSFDPYSARLVEAFRDALVRMRDGEDLTIEDLDTAAELLHTVQAADGDSLAAEVMPLFTEVFRGDRTGTHRPAPATSPSHPTHPDPFRGGSL</sequence>
<organism evidence="2 3">
    <name type="scientific">Streptomyces hyaluromycini</name>
    <dbReference type="NCBI Taxonomy" id="1377993"/>
    <lineage>
        <taxon>Bacteria</taxon>
        <taxon>Bacillati</taxon>
        <taxon>Actinomycetota</taxon>
        <taxon>Actinomycetes</taxon>
        <taxon>Kitasatosporales</taxon>
        <taxon>Streptomycetaceae</taxon>
        <taxon>Streptomyces</taxon>
    </lineage>
</organism>